<reference evidence="1 2" key="1">
    <citation type="journal article" date="2021" name="Hortic Res">
        <title>Chromosome-scale assembly of the Dendrobium chrysotoxum genome enhances the understanding of orchid evolution.</title>
        <authorList>
            <person name="Zhang Y."/>
            <person name="Zhang G.Q."/>
            <person name="Zhang D."/>
            <person name="Liu X.D."/>
            <person name="Xu X.Y."/>
            <person name="Sun W.H."/>
            <person name="Yu X."/>
            <person name="Zhu X."/>
            <person name="Wang Z.W."/>
            <person name="Zhao X."/>
            <person name="Zhong W.Y."/>
            <person name="Chen H."/>
            <person name="Yin W.L."/>
            <person name="Huang T."/>
            <person name="Niu S.C."/>
            <person name="Liu Z.J."/>
        </authorList>
    </citation>
    <scope>NUCLEOTIDE SEQUENCE [LARGE SCALE GENOMIC DNA]</scope>
    <source>
        <strain evidence="1">Lindl</strain>
    </source>
</reference>
<accession>A0AAV7GJ96</accession>
<proteinExistence type="predicted"/>
<keyword evidence="2" id="KW-1185">Reference proteome</keyword>
<organism evidence="1 2">
    <name type="scientific">Dendrobium chrysotoxum</name>
    <name type="common">Orchid</name>
    <dbReference type="NCBI Taxonomy" id="161865"/>
    <lineage>
        <taxon>Eukaryota</taxon>
        <taxon>Viridiplantae</taxon>
        <taxon>Streptophyta</taxon>
        <taxon>Embryophyta</taxon>
        <taxon>Tracheophyta</taxon>
        <taxon>Spermatophyta</taxon>
        <taxon>Magnoliopsida</taxon>
        <taxon>Liliopsida</taxon>
        <taxon>Asparagales</taxon>
        <taxon>Orchidaceae</taxon>
        <taxon>Epidendroideae</taxon>
        <taxon>Malaxideae</taxon>
        <taxon>Dendrobiinae</taxon>
        <taxon>Dendrobium</taxon>
    </lineage>
</organism>
<dbReference type="Proteomes" id="UP000775213">
    <property type="component" value="Unassembled WGS sequence"/>
</dbReference>
<evidence type="ECO:0000313" key="1">
    <source>
        <dbReference type="EMBL" id="KAH0455799.1"/>
    </source>
</evidence>
<comment type="caution">
    <text evidence="1">The sequence shown here is derived from an EMBL/GenBank/DDBJ whole genome shotgun (WGS) entry which is preliminary data.</text>
</comment>
<sequence>MKISKIIINKTSPHSHPHFICFCLVNEERERERKEERRREEAGFEPFFYHSCWKKYFVHSRYRYFEHFDLLILKFYQESVITFGYEIYDMYTFTVNLVKHGFLAYYRHTDEHNDNYLYFRSRERLADEAEDYLLRIENIFDSMQYPENRKVSLRTILIKLIVILIDESKQQGGKTSLGQITCVEVKIEKQSIILTLHTWMIFNERSLC</sequence>
<dbReference type="AlphaFoldDB" id="A0AAV7GJ96"/>
<evidence type="ECO:0000313" key="2">
    <source>
        <dbReference type="Proteomes" id="UP000775213"/>
    </source>
</evidence>
<gene>
    <name evidence="1" type="ORF">IEQ34_015831</name>
</gene>
<dbReference type="EMBL" id="JAGFBR010000014">
    <property type="protein sequence ID" value="KAH0455799.1"/>
    <property type="molecule type" value="Genomic_DNA"/>
</dbReference>
<name>A0AAV7GJ96_DENCH</name>
<protein>
    <submittedName>
        <fullName evidence="1">Uncharacterized protein</fullName>
    </submittedName>
</protein>